<evidence type="ECO:0000256" key="1">
    <source>
        <dbReference type="SAM" id="Coils"/>
    </source>
</evidence>
<feature type="coiled-coil region" evidence="1">
    <location>
        <begin position="217"/>
        <end position="244"/>
    </location>
</feature>
<keyword evidence="2" id="KW-1185">Reference proteome</keyword>
<dbReference type="AlphaFoldDB" id="A0A915HZM7"/>
<sequence length="270" mass="31430">MWARVWKNEKERIEFVKWMGQDLVNKKVTEQMEDFLGWYPKTCNQKSVRNLFCVLMIKWIPRSLANPLDEQQRNLRDNVIYFMNCNFYNIFHFLNIYAASQNLIYWNVSASIFEAKDLWVTTASRTFKSICTWDESDLIPQVEVAIPASQGPLEITSKEQTVDEFSKANILPVSGQPMDHEKHGEVVIVDPPIVSTPAVGSEDIIQGEKWMEVVESESKKQDDVEVLVEQIKEMKQKIKMLEKEGYGREAVELVKKMETGNEEEETREEP</sequence>
<protein>
    <submittedName>
        <fullName evidence="3">Uncharacterized protein</fullName>
    </submittedName>
</protein>
<dbReference type="Proteomes" id="UP000887565">
    <property type="component" value="Unplaced"/>
</dbReference>
<evidence type="ECO:0000313" key="2">
    <source>
        <dbReference type="Proteomes" id="UP000887565"/>
    </source>
</evidence>
<dbReference type="WBParaSite" id="nRc.2.0.1.t07311-RA">
    <property type="protein sequence ID" value="nRc.2.0.1.t07311-RA"/>
    <property type="gene ID" value="nRc.2.0.1.g07311"/>
</dbReference>
<organism evidence="2 3">
    <name type="scientific">Romanomermis culicivorax</name>
    <name type="common">Nematode worm</name>
    <dbReference type="NCBI Taxonomy" id="13658"/>
    <lineage>
        <taxon>Eukaryota</taxon>
        <taxon>Metazoa</taxon>
        <taxon>Ecdysozoa</taxon>
        <taxon>Nematoda</taxon>
        <taxon>Enoplea</taxon>
        <taxon>Dorylaimia</taxon>
        <taxon>Mermithida</taxon>
        <taxon>Mermithoidea</taxon>
        <taxon>Mermithidae</taxon>
        <taxon>Romanomermis</taxon>
    </lineage>
</organism>
<proteinExistence type="predicted"/>
<accession>A0A915HZM7</accession>
<evidence type="ECO:0000313" key="3">
    <source>
        <dbReference type="WBParaSite" id="nRc.2.0.1.t07311-RA"/>
    </source>
</evidence>
<reference evidence="3" key="1">
    <citation type="submission" date="2022-11" db="UniProtKB">
        <authorList>
            <consortium name="WormBaseParasite"/>
        </authorList>
    </citation>
    <scope>IDENTIFICATION</scope>
</reference>
<name>A0A915HZM7_ROMCU</name>
<keyword evidence="1" id="KW-0175">Coiled coil</keyword>